<proteinExistence type="predicted"/>
<name>A0ABX6BYG8_9CHLR</name>
<organism evidence="2 3">
    <name type="scientific">Tepidiforma bonchosmolovskayae</name>
    <dbReference type="NCBI Taxonomy" id="2601677"/>
    <lineage>
        <taxon>Bacteria</taxon>
        <taxon>Bacillati</taxon>
        <taxon>Chloroflexota</taxon>
        <taxon>Tepidiformia</taxon>
        <taxon>Tepidiformales</taxon>
        <taxon>Tepidiformaceae</taxon>
        <taxon>Tepidiforma</taxon>
    </lineage>
</organism>
<feature type="transmembrane region" description="Helical" evidence="1">
    <location>
        <begin position="157"/>
        <end position="177"/>
    </location>
</feature>
<gene>
    <name evidence="2" type="ORF">Tbon_01360</name>
</gene>
<dbReference type="RefSeq" id="WP_158065946.1">
    <property type="nucleotide sequence ID" value="NZ_CP042829.1"/>
</dbReference>
<protein>
    <submittedName>
        <fullName evidence="2">Uncharacterized protein</fullName>
    </submittedName>
</protein>
<evidence type="ECO:0000256" key="1">
    <source>
        <dbReference type="SAM" id="Phobius"/>
    </source>
</evidence>
<feature type="transmembrane region" description="Helical" evidence="1">
    <location>
        <begin position="127"/>
        <end position="145"/>
    </location>
</feature>
<feature type="transmembrane region" description="Helical" evidence="1">
    <location>
        <begin position="99"/>
        <end position="120"/>
    </location>
</feature>
<dbReference type="Proteomes" id="UP000326331">
    <property type="component" value="Chromosome"/>
</dbReference>
<reference evidence="2 3" key="2">
    <citation type="submission" date="2019-10" db="EMBL/GenBank/DDBJ databases">
        <title>Thermopilla bonchosmolovskayae gen. nov., sp. nov., a moderately thermophilic Chloroflexi bacterium from a Chukotka hot spring (Arctic, Russia), representing a novel classis Thermopillaia, which include previously uncultivated lineage OLB14.</title>
        <authorList>
            <person name="Kochetkova T.V."/>
            <person name="Zayulina K.S."/>
            <person name="Zhigarkov V.S."/>
            <person name="Minaev N.V."/>
            <person name="Novikov A."/>
            <person name="Toshchakov S.V."/>
            <person name="Elcheninov A.G."/>
            <person name="Kublanov I.V."/>
        </authorList>
    </citation>
    <scope>NUCLEOTIDE SEQUENCE [LARGE SCALE GENOMIC DNA]</scope>
    <source>
        <strain evidence="2 3">3753O</strain>
    </source>
</reference>
<evidence type="ECO:0000313" key="2">
    <source>
        <dbReference type="EMBL" id="QFG02007.1"/>
    </source>
</evidence>
<accession>A0ABX6BYG8</accession>
<keyword evidence="1" id="KW-0812">Transmembrane</keyword>
<keyword evidence="1" id="KW-0472">Membrane</keyword>
<evidence type="ECO:0000313" key="3">
    <source>
        <dbReference type="Proteomes" id="UP000326331"/>
    </source>
</evidence>
<keyword evidence="1" id="KW-1133">Transmembrane helix</keyword>
<feature type="transmembrane region" description="Helical" evidence="1">
    <location>
        <begin position="36"/>
        <end position="58"/>
    </location>
</feature>
<sequence>MTPFVAVIAIVAALNPFAAAARLGGESPAPRQLIAAGALSAACYALAAAFADSILDALSVEPESFLVAAAVVIAASGAATIAFGPLRLPFDPASRFADLVPLTVPVLLGPAGLAAVLVIAARESAGWAIAGALAAVGGALALAAARFGAAGQLADGLARLAAGLAVVIAAGFAVDGVRSI</sequence>
<reference evidence="2 3" key="1">
    <citation type="submission" date="2019-08" db="EMBL/GenBank/DDBJ databases">
        <authorList>
            <person name="Toschakov S.V."/>
        </authorList>
    </citation>
    <scope>NUCLEOTIDE SEQUENCE [LARGE SCALE GENOMIC DNA]</scope>
    <source>
        <strain evidence="2 3">3753O</strain>
    </source>
</reference>
<dbReference type="EMBL" id="CP042829">
    <property type="protein sequence ID" value="QFG02007.1"/>
    <property type="molecule type" value="Genomic_DNA"/>
</dbReference>
<feature type="transmembrane region" description="Helical" evidence="1">
    <location>
        <begin position="65"/>
        <end position="87"/>
    </location>
</feature>
<keyword evidence="3" id="KW-1185">Reference proteome</keyword>